<dbReference type="eggNOG" id="COG2207">
    <property type="taxonomic scope" value="Bacteria"/>
</dbReference>
<keyword evidence="2 5" id="KW-0238">DNA-binding</keyword>
<keyword evidence="6" id="KW-1185">Reference proteome</keyword>
<evidence type="ECO:0000256" key="3">
    <source>
        <dbReference type="ARBA" id="ARBA00023163"/>
    </source>
</evidence>
<dbReference type="PATRIC" id="fig|1125718.3.peg.283"/>
<feature type="domain" description="HTH araC/xylS-type" evidence="4">
    <location>
        <begin position="162"/>
        <end position="264"/>
    </location>
</feature>
<evidence type="ECO:0000256" key="1">
    <source>
        <dbReference type="ARBA" id="ARBA00023015"/>
    </source>
</evidence>
<name>J1HN33_9ACTO</name>
<dbReference type="SUPFAM" id="SSF46689">
    <property type="entry name" value="Homeodomain-like"/>
    <property type="match status" value="1"/>
</dbReference>
<dbReference type="InterPro" id="IPR009057">
    <property type="entry name" value="Homeodomain-like_sf"/>
</dbReference>
<sequence>MIGSTVELEDGRGILYPRRLPTFHREPAPTGLEDLIRWLWIPRWSLPEGIVSRQEILPFPASNLVVEPDGVILAGPATRVSHRDLSGTGWAVGALLRPAALAHLHSDPRLIQDDQLVLDEPDLHLAVANAMSRAEERAGRRCAARELGQWAAARLPTPSQDGALANAMEDLIASDRTIVRVPQVAERLGISVRGVQRLAQRFIGLAPLAVIRRYRLQEAARRLREEPDLTVAHVAADLGYSDHAHLSADFRRVLGFAPSSYRHSLGAHDRP</sequence>
<dbReference type="Proteomes" id="UP000002941">
    <property type="component" value="Unassembled WGS sequence"/>
</dbReference>
<protein>
    <submittedName>
        <fullName evidence="5">DNA-binding helix-turn-helix protein</fullName>
    </submittedName>
</protein>
<dbReference type="Pfam" id="PF20240">
    <property type="entry name" value="DUF6597"/>
    <property type="match status" value="1"/>
</dbReference>
<dbReference type="EMBL" id="AKFT01000013">
    <property type="protein sequence ID" value="EJF47405.1"/>
    <property type="molecule type" value="Genomic_DNA"/>
</dbReference>
<organism evidence="5 6">
    <name type="scientific">Actinomyces massiliensis F0489</name>
    <dbReference type="NCBI Taxonomy" id="1125718"/>
    <lineage>
        <taxon>Bacteria</taxon>
        <taxon>Bacillati</taxon>
        <taxon>Actinomycetota</taxon>
        <taxon>Actinomycetes</taxon>
        <taxon>Actinomycetales</taxon>
        <taxon>Actinomycetaceae</taxon>
        <taxon>Actinomyces</taxon>
    </lineage>
</organism>
<evidence type="ECO:0000313" key="5">
    <source>
        <dbReference type="EMBL" id="EJF47405.1"/>
    </source>
</evidence>
<dbReference type="AlphaFoldDB" id="J1HN33"/>
<keyword evidence="3" id="KW-0804">Transcription</keyword>
<dbReference type="InterPro" id="IPR018060">
    <property type="entry name" value="HTH_AraC"/>
</dbReference>
<dbReference type="Gene3D" id="1.10.10.60">
    <property type="entry name" value="Homeodomain-like"/>
    <property type="match status" value="1"/>
</dbReference>
<gene>
    <name evidence="5" type="ORF">HMPREF1318_1563</name>
</gene>
<proteinExistence type="predicted"/>
<dbReference type="RefSeq" id="WP_008729684.1">
    <property type="nucleotide sequence ID" value="NZ_AKFT01000013.1"/>
</dbReference>
<dbReference type="SMART" id="SM00342">
    <property type="entry name" value="HTH_ARAC"/>
    <property type="match status" value="1"/>
</dbReference>
<dbReference type="InterPro" id="IPR046532">
    <property type="entry name" value="DUF6597"/>
</dbReference>
<evidence type="ECO:0000313" key="6">
    <source>
        <dbReference type="Proteomes" id="UP000002941"/>
    </source>
</evidence>
<reference evidence="5 6" key="1">
    <citation type="submission" date="2012-05" db="EMBL/GenBank/DDBJ databases">
        <authorList>
            <person name="Harkins D.M."/>
            <person name="Madupu R."/>
            <person name="Durkin A.S."/>
            <person name="Torralba M."/>
            <person name="Methe B."/>
            <person name="Sutton G.G."/>
            <person name="Nelson K.E."/>
        </authorList>
    </citation>
    <scope>NUCLEOTIDE SEQUENCE [LARGE SCALE GENOMIC DNA]</scope>
    <source>
        <strain evidence="5 6">F0489</strain>
    </source>
</reference>
<dbReference type="GO" id="GO:0043565">
    <property type="term" value="F:sequence-specific DNA binding"/>
    <property type="evidence" value="ECO:0007669"/>
    <property type="project" value="InterPro"/>
</dbReference>
<comment type="caution">
    <text evidence="5">The sequence shown here is derived from an EMBL/GenBank/DDBJ whole genome shotgun (WGS) entry which is preliminary data.</text>
</comment>
<accession>J1HN33</accession>
<dbReference type="OrthoDB" id="2559672at2"/>
<dbReference type="PANTHER" id="PTHR46796">
    <property type="entry name" value="HTH-TYPE TRANSCRIPTIONAL ACTIVATOR RHAS-RELATED"/>
    <property type="match status" value="1"/>
</dbReference>
<keyword evidence="1" id="KW-0805">Transcription regulation</keyword>
<evidence type="ECO:0000256" key="2">
    <source>
        <dbReference type="ARBA" id="ARBA00023125"/>
    </source>
</evidence>
<dbReference type="PROSITE" id="PS01124">
    <property type="entry name" value="HTH_ARAC_FAMILY_2"/>
    <property type="match status" value="1"/>
</dbReference>
<evidence type="ECO:0000259" key="4">
    <source>
        <dbReference type="PROSITE" id="PS01124"/>
    </source>
</evidence>
<dbReference type="GO" id="GO:0003700">
    <property type="term" value="F:DNA-binding transcription factor activity"/>
    <property type="evidence" value="ECO:0007669"/>
    <property type="project" value="InterPro"/>
</dbReference>
<dbReference type="Pfam" id="PF12833">
    <property type="entry name" value="HTH_18"/>
    <property type="match status" value="1"/>
</dbReference>
<dbReference type="InterPro" id="IPR050204">
    <property type="entry name" value="AraC_XylS_family_regulators"/>
</dbReference>